<proteinExistence type="predicted"/>
<dbReference type="AlphaFoldDB" id="A0A150R881"/>
<keyword evidence="1" id="KW-0812">Transmembrane</keyword>
<dbReference type="EMBL" id="JEMB01003023">
    <property type="protein sequence ID" value="KYF76303.1"/>
    <property type="molecule type" value="Genomic_DNA"/>
</dbReference>
<keyword evidence="1" id="KW-0472">Membrane</keyword>
<reference evidence="2 3" key="1">
    <citation type="submission" date="2014-02" db="EMBL/GenBank/DDBJ databases">
        <title>The small core and large imbalanced accessory genome model reveals a collaborative survival strategy of Sorangium cellulosum strains in nature.</title>
        <authorList>
            <person name="Han K."/>
            <person name="Peng R."/>
            <person name="Blom J."/>
            <person name="Li Y.-Z."/>
        </authorList>
    </citation>
    <scope>NUCLEOTIDE SEQUENCE [LARGE SCALE GENOMIC DNA]</scope>
    <source>
        <strain evidence="2 3">So0011-07</strain>
    </source>
</reference>
<comment type="caution">
    <text evidence="2">The sequence shown here is derived from an EMBL/GenBank/DDBJ whole genome shotgun (WGS) entry which is preliminary data.</text>
</comment>
<evidence type="ECO:0000313" key="2">
    <source>
        <dbReference type="EMBL" id="KYF76303.1"/>
    </source>
</evidence>
<dbReference type="Proteomes" id="UP000075635">
    <property type="component" value="Unassembled WGS sequence"/>
</dbReference>
<name>A0A150R881_SORCE</name>
<gene>
    <name evidence="2" type="ORF">BE17_52400</name>
</gene>
<sequence length="130" mass="13987">MRLFAALRQAYLVPPRRPRVSHEISPWGNPKVHERRSEGILSGLDLLPCDLESDGAGGERPEWTSSREAAALVAQHRSTYDTAYGHRGEDILFFARFSGIVAAAALHGAVAVAVAAVGLDIPPTHARALP</sequence>
<evidence type="ECO:0000313" key="3">
    <source>
        <dbReference type="Proteomes" id="UP000075635"/>
    </source>
</evidence>
<evidence type="ECO:0000256" key="1">
    <source>
        <dbReference type="SAM" id="Phobius"/>
    </source>
</evidence>
<protein>
    <submittedName>
        <fullName evidence="2">Uncharacterized protein</fullName>
    </submittedName>
</protein>
<accession>A0A150R881</accession>
<feature type="transmembrane region" description="Helical" evidence="1">
    <location>
        <begin position="97"/>
        <end position="119"/>
    </location>
</feature>
<organism evidence="2 3">
    <name type="scientific">Sorangium cellulosum</name>
    <name type="common">Polyangium cellulosum</name>
    <dbReference type="NCBI Taxonomy" id="56"/>
    <lineage>
        <taxon>Bacteria</taxon>
        <taxon>Pseudomonadati</taxon>
        <taxon>Myxococcota</taxon>
        <taxon>Polyangia</taxon>
        <taxon>Polyangiales</taxon>
        <taxon>Polyangiaceae</taxon>
        <taxon>Sorangium</taxon>
    </lineage>
</organism>
<keyword evidence="1" id="KW-1133">Transmembrane helix</keyword>